<evidence type="ECO:0000313" key="2">
    <source>
        <dbReference type="Proteomes" id="UP000187609"/>
    </source>
</evidence>
<gene>
    <name evidence="1" type="ORF">A4A49_62809</name>
</gene>
<evidence type="ECO:0000313" key="1">
    <source>
        <dbReference type="EMBL" id="OIT25568.1"/>
    </source>
</evidence>
<proteinExistence type="predicted"/>
<keyword evidence="2" id="KW-1185">Reference proteome</keyword>
<dbReference type="Gramene" id="OIT25568">
    <property type="protein sequence ID" value="OIT25568"/>
    <property type="gene ID" value="A4A49_62809"/>
</dbReference>
<dbReference type="SMR" id="A0A1J6KL07"/>
<dbReference type="SUPFAM" id="SSF56219">
    <property type="entry name" value="DNase I-like"/>
    <property type="match status" value="1"/>
</dbReference>
<reference evidence="1" key="1">
    <citation type="submission" date="2016-11" db="EMBL/GenBank/DDBJ databases">
        <title>The genome of Nicotiana attenuata.</title>
        <authorList>
            <person name="Xu S."/>
            <person name="Brockmoeller T."/>
            <person name="Gaquerel E."/>
            <person name="Navarro A."/>
            <person name="Kuhl H."/>
            <person name="Gase K."/>
            <person name="Ling Z."/>
            <person name="Zhou W."/>
            <person name="Kreitzer C."/>
            <person name="Stanke M."/>
            <person name="Tang H."/>
            <person name="Lyons E."/>
            <person name="Pandey P."/>
            <person name="Pandey S.P."/>
            <person name="Timmermann B."/>
            <person name="Baldwin I.T."/>
        </authorList>
    </citation>
    <scope>NUCLEOTIDE SEQUENCE [LARGE SCALE GENOMIC DNA]</scope>
    <source>
        <strain evidence="1">UT</strain>
    </source>
</reference>
<evidence type="ECO:0008006" key="3">
    <source>
        <dbReference type="Google" id="ProtNLM"/>
    </source>
</evidence>
<organism evidence="1 2">
    <name type="scientific">Nicotiana attenuata</name>
    <name type="common">Coyote tobacco</name>
    <dbReference type="NCBI Taxonomy" id="49451"/>
    <lineage>
        <taxon>Eukaryota</taxon>
        <taxon>Viridiplantae</taxon>
        <taxon>Streptophyta</taxon>
        <taxon>Embryophyta</taxon>
        <taxon>Tracheophyta</taxon>
        <taxon>Spermatophyta</taxon>
        <taxon>Magnoliopsida</taxon>
        <taxon>eudicotyledons</taxon>
        <taxon>Gunneridae</taxon>
        <taxon>Pentapetalae</taxon>
        <taxon>asterids</taxon>
        <taxon>lamiids</taxon>
        <taxon>Solanales</taxon>
        <taxon>Solanaceae</taxon>
        <taxon>Nicotianoideae</taxon>
        <taxon>Nicotianeae</taxon>
        <taxon>Nicotiana</taxon>
    </lineage>
</organism>
<feature type="non-terminal residue" evidence="1">
    <location>
        <position position="133"/>
    </location>
</feature>
<dbReference type="EMBL" id="MJEQ01003041">
    <property type="protein sequence ID" value="OIT25568.1"/>
    <property type="molecule type" value="Genomic_DNA"/>
</dbReference>
<sequence length="133" mass="15238">MIPTLGETILPQALYQPPHLLTHLELSLPQEGTQYNDHLMKIMIWNCRGENGLEFLRNLQFLLQWNNPSILCLIEIKMQDHTSLLQEFDFTDLIQVAAYGHSSGIVLLWRPHELTVDHVAVTSQEIHASVQVS</sequence>
<protein>
    <recommendedName>
        <fullName evidence="3">Endonuclease/exonuclease/phosphatase domain-containing protein</fullName>
    </recommendedName>
</protein>
<comment type="caution">
    <text evidence="1">The sequence shown here is derived from an EMBL/GenBank/DDBJ whole genome shotgun (WGS) entry which is preliminary data.</text>
</comment>
<dbReference type="PANTHER" id="PTHR35218:SF7">
    <property type="entry name" value="ENDONUCLEASE_EXONUCLEASE_PHOSPHATASE"/>
    <property type="match status" value="1"/>
</dbReference>
<dbReference type="PANTHER" id="PTHR35218">
    <property type="entry name" value="RNASE H DOMAIN-CONTAINING PROTEIN"/>
    <property type="match status" value="1"/>
</dbReference>
<dbReference type="InterPro" id="IPR036691">
    <property type="entry name" value="Endo/exonu/phosph_ase_sf"/>
</dbReference>
<dbReference type="Proteomes" id="UP000187609">
    <property type="component" value="Unassembled WGS sequence"/>
</dbReference>
<name>A0A1J6KL07_NICAT</name>
<dbReference type="AlphaFoldDB" id="A0A1J6KL07"/>
<dbReference type="Gene3D" id="3.60.10.10">
    <property type="entry name" value="Endonuclease/exonuclease/phosphatase"/>
    <property type="match status" value="1"/>
</dbReference>
<accession>A0A1J6KL07</accession>